<sequence length="242" mass="25435">MSARDTTRFPRGLYGVTPDWADTDRMLAAIEQAHAGGMTALQWRRKHGAQAELRAQARAVRELCLRLGLVLIVNDDWRLAADLDADGAHLGRDDGAVAQARLALGSDKLIGCSCYDQPGLAARRLQDDADYIAFGAMYPSRVKPEAVHATLGHVRAGRRLAEAHASGAPAGAMAGREPLAGAPRHPRAAVVAIGGITPDNAAPVIQAGADSIAVISALFEVPDIRAAARRCAALFDADAGRP</sequence>
<dbReference type="UniPathway" id="UPA00060">
    <property type="reaction ID" value="UER00141"/>
</dbReference>
<feature type="binding site" evidence="9">
    <location>
        <position position="195"/>
    </location>
    <ligand>
        <name>2-[(2R,5Z)-2-carboxy-4-methylthiazol-5(2H)-ylidene]ethyl phosphate</name>
        <dbReference type="ChEBI" id="CHEBI:62899"/>
    </ligand>
</feature>
<evidence type="ECO:0000256" key="2">
    <source>
        <dbReference type="ARBA" id="ARBA00022679"/>
    </source>
</evidence>
<dbReference type="GO" id="GO:0009228">
    <property type="term" value="P:thiamine biosynthetic process"/>
    <property type="evidence" value="ECO:0007669"/>
    <property type="project" value="UniProtKB-KW"/>
</dbReference>
<dbReference type="EC" id="2.5.1.3" evidence="9"/>
<proteinExistence type="inferred from homology"/>
<evidence type="ECO:0000259" key="12">
    <source>
        <dbReference type="Pfam" id="PF02581"/>
    </source>
</evidence>
<name>A0A7W9WPJ1_CASDE</name>
<dbReference type="NCBIfam" id="TIGR00693">
    <property type="entry name" value="thiE"/>
    <property type="match status" value="1"/>
</dbReference>
<dbReference type="PANTHER" id="PTHR20857">
    <property type="entry name" value="THIAMINE-PHOSPHATE PYROPHOSPHORYLASE"/>
    <property type="match status" value="1"/>
</dbReference>
<evidence type="ECO:0000256" key="6">
    <source>
        <dbReference type="ARBA" id="ARBA00047334"/>
    </source>
</evidence>
<keyword evidence="5 9" id="KW-0784">Thiamine biosynthesis</keyword>
<dbReference type="HAMAP" id="MF_00097">
    <property type="entry name" value="TMP_synthase"/>
    <property type="match status" value="1"/>
</dbReference>
<evidence type="ECO:0000256" key="10">
    <source>
        <dbReference type="RuleBase" id="RU003826"/>
    </source>
</evidence>
<evidence type="ECO:0000256" key="8">
    <source>
        <dbReference type="ARBA" id="ARBA00047883"/>
    </source>
</evidence>
<feature type="binding site" evidence="9">
    <location>
        <position position="74"/>
    </location>
    <ligand>
        <name>4-amino-2-methyl-5-(diphosphooxymethyl)pyrimidine</name>
        <dbReference type="ChEBI" id="CHEBI:57841"/>
    </ligand>
</feature>
<dbReference type="EMBL" id="JACHIB010000016">
    <property type="protein sequence ID" value="MBB6084648.1"/>
    <property type="molecule type" value="Genomic_DNA"/>
</dbReference>
<feature type="binding site" evidence="9">
    <location>
        <position position="113"/>
    </location>
    <ligand>
        <name>4-amino-2-methyl-5-(diphosphooxymethyl)pyrimidine</name>
        <dbReference type="ChEBI" id="CHEBI:57841"/>
    </ligand>
</feature>
<dbReference type="Pfam" id="PF02581">
    <property type="entry name" value="TMP-TENI"/>
    <property type="match status" value="1"/>
</dbReference>
<organism evidence="13 14">
    <name type="scientific">Castellaniella defragrans</name>
    <name type="common">Alcaligenes defragrans</name>
    <dbReference type="NCBI Taxonomy" id="75697"/>
    <lineage>
        <taxon>Bacteria</taxon>
        <taxon>Pseudomonadati</taxon>
        <taxon>Pseudomonadota</taxon>
        <taxon>Betaproteobacteria</taxon>
        <taxon>Burkholderiales</taxon>
        <taxon>Alcaligenaceae</taxon>
        <taxon>Castellaniella</taxon>
    </lineage>
</organism>
<feature type="binding site" evidence="9">
    <location>
        <position position="75"/>
    </location>
    <ligand>
        <name>Mg(2+)</name>
        <dbReference type="ChEBI" id="CHEBI:18420"/>
    </ligand>
</feature>
<comment type="caution">
    <text evidence="9">Lacks conserved residue(s) required for the propagation of feature annotation.</text>
</comment>
<evidence type="ECO:0000256" key="1">
    <source>
        <dbReference type="ARBA" id="ARBA00005165"/>
    </source>
</evidence>
<dbReference type="InterPro" id="IPR034291">
    <property type="entry name" value="TMP_synthase"/>
</dbReference>
<dbReference type="InterPro" id="IPR022998">
    <property type="entry name" value="ThiamineP_synth_TenI"/>
</dbReference>
<feature type="binding site" evidence="9">
    <location>
        <begin position="42"/>
        <end position="46"/>
    </location>
    <ligand>
        <name>4-amino-2-methyl-5-(diphosphooxymethyl)pyrimidine</name>
        <dbReference type="ChEBI" id="CHEBI:57841"/>
    </ligand>
</feature>
<dbReference type="GO" id="GO:0000287">
    <property type="term" value="F:magnesium ion binding"/>
    <property type="evidence" value="ECO:0007669"/>
    <property type="project" value="UniProtKB-UniRule"/>
</dbReference>
<comment type="pathway">
    <text evidence="1 9 11">Cofactor biosynthesis; thiamine diphosphate biosynthesis; thiamine phosphate from 4-amino-2-methyl-5-diphosphomethylpyrimidine and 4-methyl-5-(2-phosphoethyl)-thiazole: step 1/1.</text>
</comment>
<dbReference type="Gene3D" id="3.20.20.70">
    <property type="entry name" value="Aldolase class I"/>
    <property type="match status" value="1"/>
</dbReference>
<feature type="binding site" evidence="9">
    <location>
        <begin position="215"/>
        <end position="216"/>
    </location>
    <ligand>
        <name>2-[(2R,5Z)-2-carboxy-4-methylthiazol-5(2H)-ylidene]ethyl phosphate</name>
        <dbReference type="ChEBI" id="CHEBI:62899"/>
    </ligand>
</feature>
<evidence type="ECO:0000256" key="4">
    <source>
        <dbReference type="ARBA" id="ARBA00022842"/>
    </source>
</evidence>
<dbReference type="InterPro" id="IPR013785">
    <property type="entry name" value="Aldolase_TIM"/>
</dbReference>
<feature type="binding site" evidence="9">
    <location>
        <position position="94"/>
    </location>
    <ligand>
        <name>Mg(2+)</name>
        <dbReference type="ChEBI" id="CHEBI:18420"/>
    </ligand>
</feature>
<dbReference type="GO" id="GO:0009229">
    <property type="term" value="P:thiamine diphosphate biosynthetic process"/>
    <property type="evidence" value="ECO:0007669"/>
    <property type="project" value="UniProtKB-UniRule"/>
</dbReference>
<evidence type="ECO:0000256" key="3">
    <source>
        <dbReference type="ARBA" id="ARBA00022723"/>
    </source>
</evidence>
<keyword evidence="3 9" id="KW-0479">Metal-binding</keyword>
<protein>
    <recommendedName>
        <fullName evidence="9">Thiamine-phosphate synthase</fullName>
        <shortName evidence="9">TP synthase</shortName>
        <shortName evidence="9">TPS</shortName>
        <ecNumber evidence="9">2.5.1.3</ecNumber>
    </recommendedName>
    <alternativeName>
        <fullName evidence="9">Thiamine-phosphate pyrophosphorylase</fullName>
        <shortName evidence="9">TMP pyrophosphorylase</shortName>
        <shortName evidence="9">TMP-PPase</shortName>
    </alternativeName>
</protein>
<dbReference type="InterPro" id="IPR036206">
    <property type="entry name" value="ThiamineP_synth_sf"/>
</dbReference>
<comment type="catalytic activity">
    <reaction evidence="7 9 10">
        <text>2-(2-carboxy-4-methylthiazol-5-yl)ethyl phosphate + 4-amino-2-methyl-5-(diphosphooxymethyl)pyrimidine + 2 H(+) = thiamine phosphate + CO2 + diphosphate</text>
        <dbReference type="Rhea" id="RHEA:47848"/>
        <dbReference type="ChEBI" id="CHEBI:15378"/>
        <dbReference type="ChEBI" id="CHEBI:16526"/>
        <dbReference type="ChEBI" id="CHEBI:33019"/>
        <dbReference type="ChEBI" id="CHEBI:37575"/>
        <dbReference type="ChEBI" id="CHEBI:57841"/>
        <dbReference type="ChEBI" id="CHEBI:62890"/>
        <dbReference type="EC" id="2.5.1.3"/>
    </reaction>
</comment>
<comment type="function">
    <text evidence="9">Condenses 4-methyl-5-(beta-hydroxyethyl)thiazole monophosphate (THZ-P) and 2-methyl-4-amino-5-hydroxymethyl pyrimidine pyrophosphate (HMP-PP) to form thiamine monophosphate (TMP).</text>
</comment>
<dbReference type="RefSeq" id="WP_184142949.1">
    <property type="nucleotide sequence ID" value="NZ_JACHIB010000016.1"/>
</dbReference>
<comment type="caution">
    <text evidence="13">The sequence shown here is derived from an EMBL/GenBank/DDBJ whole genome shotgun (WGS) entry which is preliminary data.</text>
</comment>
<evidence type="ECO:0000256" key="11">
    <source>
        <dbReference type="RuleBase" id="RU004253"/>
    </source>
</evidence>
<evidence type="ECO:0000256" key="5">
    <source>
        <dbReference type="ARBA" id="ARBA00022977"/>
    </source>
</evidence>
<evidence type="ECO:0000313" key="14">
    <source>
        <dbReference type="Proteomes" id="UP000541136"/>
    </source>
</evidence>
<dbReference type="CDD" id="cd00564">
    <property type="entry name" value="TMP_TenI"/>
    <property type="match status" value="1"/>
</dbReference>
<comment type="catalytic activity">
    <reaction evidence="6 9 10">
        <text>4-methyl-5-(2-phosphooxyethyl)-thiazole + 4-amino-2-methyl-5-(diphosphooxymethyl)pyrimidine + H(+) = thiamine phosphate + diphosphate</text>
        <dbReference type="Rhea" id="RHEA:22328"/>
        <dbReference type="ChEBI" id="CHEBI:15378"/>
        <dbReference type="ChEBI" id="CHEBI:33019"/>
        <dbReference type="ChEBI" id="CHEBI:37575"/>
        <dbReference type="ChEBI" id="CHEBI:57841"/>
        <dbReference type="ChEBI" id="CHEBI:58296"/>
        <dbReference type="EC" id="2.5.1.3"/>
    </reaction>
</comment>
<comment type="catalytic activity">
    <reaction evidence="8 9 10">
        <text>2-[(2R,5Z)-2-carboxy-4-methylthiazol-5(2H)-ylidene]ethyl phosphate + 4-amino-2-methyl-5-(diphosphooxymethyl)pyrimidine + 2 H(+) = thiamine phosphate + CO2 + diphosphate</text>
        <dbReference type="Rhea" id="RHEA:47844"/>
        <dbReference type="ChEBI" id="CHEBI:15378"/>
        <dbReference type="ChEBI" id="CHEBI:16526"/>
        <dbReference type="ChEBI" id="CHEBI:33019"/>
        <dbReference type="ChEBI" id="CHEBI:37575"/>
        <dbReference type="ChEBI" id="CHEBI:57841"/>
        <dbReference type="ChEBI" id="CHEBI:62899"/>
        <dbReference type="EC" id="2.5.1.3"/>
    </reaction>
</comment>
<dbReference type="PANTHER" id="PTHR20857:SF15">
    <property type="entry name" value="THIAMINE-PHOSPHATE SYNTHASE"/>
    <property type="match status" value="1"/>
</dbReference>
<feature type="domain" description="Thiamine phosphate synthase/TenI" evidence="12">
    <location>
        <begin position="13"/>
        <end position="218"/>
    </location>
</feature>
<dbReference type="GO" id="GO:0004789">
    <property type="term" value="F:thiamine-phosphate diphosphorylase activity"/>
    <property type="evidence" value="ECO:0007669"/>
    <property type="project" value="UniProtKB-UniRule"/>
</dbReference>
<dbReference type="GO" id="GO:0005737">
    <property type="term" value="C:cytoplasm"/>
    <property type="evidence" value="ECO:0007669"/>
    <property type="project" value="TreeGrafter"/>
</dbReference>
<comment type="similarity">
    <text evidence="9 10">Belongs to the thiamine-phosphate synthase family.</text>
</comment>
<gene>
    <name evidence="9" type="primary">thiE</name>
    <name evidence="13" type="ORF">HNR28_002695</name>
</gene>
<reference evidence="13 14" key="1">
    <citation type="submission" date="2020-08" db="EMBL/GenBank/DDBJ databases">
        <title>Genomic Encyclopedia of Type Strains, Phase IV (KMG-IV): sequencing the most valuable type-strain genomes for metagenomic binning, comparative biology and taxonomic classification.</title>
        <authorList>
            <person name="Goeker M."/>
        </authorList>
    </citation>
    <scope>NUCLEOTIDE SEQUENCE [LARGE SCALE GENOMIC DNA]</scope>
    <source>
        <strain evidence="13 14">DSM 12141</strain>
    </source>
</reference>
<dbReference type="SUPFAM" id="SSF51391">
    <property type="entry name" value="Thiamin phosphate synthase"/>
    <property type="match status" value="1"/>
</dbReference>
<feature type="binding site" evidence="9">
    <location>
        <position position="143"/>
    </location>
    <ligand>
        <name>4-amino-2-methyl-5-(diphosphooxymethyl)pyrimidine</name>
        <dbReference type="ChEBI" id="CHEBI:57841"/>
    </ligand>
</feature>
<keyword evidence="4 9" id="KW-0460">Magnesium</keyword>
<dbReference type="Proteomes" id="UP000541136">
    <property type="component" value="Unassembled WGS sequence"/>
</dbReference>
<keyword evidence="2 9" id="KW-0808">Transferase</keyword>
<accession>A0A7W9WPJ1</accession>
<evidence type="ECO:0000313" key="13">
    <source>
        <dbReference type="EMBL" id="MBB6084648.1"/>
    </source>
</evidence>
<comment type="cofactor">
    <cofactor evidence="9">
        <name>Mg(2+)</name>
        <dbReference type="ChEBI" id="CHEBI:18420"/>
    </cofactor>
    <text evidence="9">Binds 1 Mg(2+) ion per subunit.</text>
</comment>
<dbReference type="AlphaFoldDB" id="A0A7W9WPJ1"/>
<evidence type="ECO:0000256" key="7">
    <source>
        <dbReference type="ARBA" id="ARBA00047851"/>
    </source>
</evidence>
<evidence type="ECO:0000256" key="9">
    <source>
        <dbReference type="HAMAP-Rule" id="MF_00097"/>
    </source>
</evidence>